<dbReference type="AlphaFoldDB" id="A0A915LVZ8"/>
<proteinExistence type="predicted"/>
<organism evidence="4 5">
    <name type="scientific">Meloidogyne javanica</name>
    <name type="common">Root-knot nematode worm</name>
    <dbReference type="NCBI Taxonomy" id="6303"/>
    <lineage>
        <taxon>Eukaryota</taxon>
        <taxon>Metazoa</taxon>
        <taxon>Ecdysozoa</taxon>
        <taxon>Nematoda</taxon>
        <taxon>Chromadorea</taxon>
        <taxon>Rhabditida</taxon>
        <taxon>Tylenchina</taxon>
        <taxon>Tylenchomorpha</taxon>
        <taxon>Tylenchoidea</taxon>
        <taxon>Meloidogynidae</taxon>
        <taxon>Meloidogyninae</taxon>
        <taxon>Meloidogyne</taxon>
        <taxon>Meloidogyne incognita group</taxon>
    </lineage>
</organism>
<protein>
    <submittedName>
        <fullName evidence="5">Uncharacterized protein</fullName>
    </submittedName>
</protein>
<feature type="region of interest" description="Disordered" evidence="2">
    <location>
        <begin position="113"/>
        <end position="136"/>
    </location>
</feature>
<evidence type="ECO:0000313" key="4">
    <source>
        <dbReference type="Proteomes" id="UP000887561"/>
    </source>
</evidence>
<evidence type="ECO:0000313" key="5">
    <source>
        <dbReference type="WBParaSite" id="scaffold2062_cov206.g4164"/>
    </source>
</evidence>
<feature type="coiled-coil region" evidence="1">
    <location>
        <begin position="136"/>
        <end position="194"/>
    </location>
</feature>
<evidence type="ECO:0000256" key="3">
    <source>
        <dbReference type="SAM" id="SignalP"/>
    </source>
</evidence>
<keyword evidence="3" id="KW-0732">Signal</keyword>
<dbReference type="Proteomes" id="UP000887561">
    <property type="component" value="Unplaced"/>
</dbReference>
<sequence>MLKHLLTNFIFIFILLPSTSFAIQREREKEKQLLINEIGSIENLVKERQEECKQDPIWNSFPEWIFKFQFLTLSEGITKNGQCLINDMLNKKIADLGAVVDFVKHDFHKSLENTKKTKGSTSPTNPAQESSSSLSIPSKKAKIESIEQALAELEKLVFKDEDEKSVNRLSNNVYKLVLNSREKLDEKIKNLKIQFLIGQDPGEFILLKKEIENGAKNIVDRIGVGLTFIRKNKDLMGFNEKDAQIVAAIDKAKGKLRSELYKAENFKNENLAEEIIQYEDADGFKKKYTKRFKEILDVAKAGIFEYVPLDEDFELEKRLRKYNDDSDATNGGAFVKCFKSYMEVVNLLNGYHDIITKRIENANSRLKKEAIDEIKNYEVHVSCYHFYKIFGAMYDILKAIAWSTPKTLTYNENIAKLYVMRNELIPKILEKLETSEDILDEDIKLFGEVAQNKAYMQYKHIMDKHNMEGYAPGRTNFAGNFINTEEHQFTNSVRAQFAAKMNAGIIIKNILMVYAVMDFHYEFSRNLNEPPNLLDDKIGYQKMLDKARSDINVKKQMEIIPDAKWKTGKLIESMLMIEQEKEKNKH</sequence>
<dbReference type="WBParaSite" id="scaffold2062_cov206.g4164">
    <property type="protein sequence ID" value="scaffold2062_cov206.g4164"/>
    <property type="gene ID" value="scaffold2062_cov206.g4164"/>
</dbReference>
<name>A0A915LVZ8_MELJA</name>
<evidence type="ECO:0000256" key="1">
    <source>
        <dbReference type="SAM" id="Coils"/>
    </source>
</evidence>
<reference evidence="5" key="1">
    <citation type="submission" date="2022-11" db="UniProtKB">
        <authorList>
            <consortium name="WormBaseParasite"/>
        </authorList>
    </citation>
    <scope>IDENTIFICATION</scope>
</reference>
<feature type="compositionally biased region" description="Polar residues" evidence="2">
    <location>
        <begin position="119"/>
        <end position="129"/>
    </location>
</feature>
<evidence type="ECO:0000256" key="2">
    <source>
        <dbReference type="SAM" id="MobiDB-lite"/>
    </source>
</evidence>
<feature type="signal peptide" evidence="3">
    <location>
        <begin position="1"/>
        <end position="22"/>
    </location>
</feature>
<accession>A0A915LVZ8</accession>
<feature type="chain" id="PRO_5036950420" evidence="3">
    <location>
        <begin position="23"/>
        <end position="586"/>
    </location>
</feature>
<keyword evidence="4" id="KW-1185">Reference proteome</keyword>
<keyword evidence="1" id="KW-0175">Coiled coil</keyword>